<dbReference type="AlphaFoldDB" id="A0A672J507"/>
<organism evidence="2 3">
    <name type="scientific">Salarias fasciatus</name>
    <name type="common">Jewelled blenny</name>
    <name type="synonym">Blennius fasciatus</name>
    <dbReference type="NCBI Taxonomy" id="181472"/>
    <lineage>
        <taxon>Eukaryota</taxon>
        <taxon>Metazoa</taxon>
        <taxon>Chordata</taxon>
        <taxon>Craniata</taxon>
        <taxon>Vertebrata</taxon>
        <taxon>Euteleostomi</taxon>
        <taxon>Actinopterygii</taxon>
        <taxon>Neopterygii</taxon>
        <taxon>Teleostei</taxon>
        <taxon>Neoteleostei</taxon>
        <taxon>Acanthomorphata</taxon>
        <taxon>Ovalentaria</taxon>
        <taxon>Blenniimorphae</taxon>
        <taxon>Blenniiformes</taxon>
        <taxon>Blennioidei</taxon>
        <taxon>Blenniidae</taxon>
        <taxon>Salariinae</taxon>
        <taxon>Salarias</taxon>
    </lineage>
</organism>
<proteinExistence type="predicted"/>
<dbReference type="SUPFAM" id="SSF57302">
    <property type="entry name" value="Snake toxin-like"/>
    <property type="match status" value="1"/>
</dbReference>
<reference evidence="2" key="2">
    <citation type="submission" date="2025-08" db="UniProtKB">
        <authorList>
            <consortium name="Ensembl"/>
        </authorList>
    </citation>
    <scope>IDENTIFICATION</scope>
</reference>
<keyword evidence="3" id="KW-1185">Reference proteome</keyword>
<reference evidence="2" key="1">
    <citation type="submission" date="2019-06" db="EMBL/GenBank/DDBJ databases">
        <authorList>
            <consortium name="Wellcome Sanger Institute Data Sharing"/>
        </authorList>
    </citation>
    <scope>NUCLEOTIDE SEQUENCE [LARGE SCALE GENOMIC DNA]</scope>
</reference>
<dbReference type="Ensembl" id="ENSSFAT00005049827.1">
    <property type="protein sequence ID" value="ENSSFAP00005048217.1"/>
    <property type="gene ID" value="ENSSFAG00005023434.1"/>
</dbReference>
<evidence type="ECO:0000313" key="3">
    <source>
        <dbReference type="Proteomes" id="UP000472267"/>
    </source>
</evidence>
<dbReference type="Proteomes" id="UP000472267">
    <property type="component" value="Chromosome 12"/>
</dbReference>
<evidence type="ECO:0000259" key="1">
    <source>
        <dbReference type="SMART" id="SM00134"/>
    </source>
</evidence>
<protein>
    <submittedName>
        <fullName evidence="2">Prostate stem cell antigen-like</fullName>
    </submittedName>
</protein>
<dbReference type="InParanoid" id="A0A672J507"/>
<dbReference type="InterPro" id="IPR016054">
    <property type="entry name" value="LY6_UPA_recep-like"/>
</dbReference>
<name>A0A672J507_SALFA</name>
<dbReference type="InterPro" id="IPR045860">
    <property type="entry name" value="Snake_toxin-like_sf"/>
</dbReference>
<sequence length="90" mass="9439">MTLSTACGLRCYSCVTSDSHSCKNYVTCPPVFDRCFTLDKLNLITKGCQSSIACIGGMECCSKDLCNSTGAAGPSIVLLLASSAIITLFL</sequence>
<dbReference type="Gene3D" id="2.10.60.10">
    <property type="entry name" value="CD59"/>
    <property type="match status" value="1"/>
</dbReference>
<accession>A0A672J507</accession>
<feature type="domain" description="UPAR/Ly6" evidence="1">
    <location>
        <begin position="9"/>
        <end position="80"/>
    </location>
</feature>
<dbReference type="OMA" id="NPKSCTD"/>
<evidence type="ECO:0000313" key="2">
    <source>
        <dbReference type="Ensembl" id="ENSSFAP00005048217.1"/>
    </source>
</evidence>
<dbReference type="SMART" id="SM00134">
    <property type="entry name" value="LU"/>
    <property type="match status" value="1"/>
</dbReference>
<reference evidence="2" key="3">
    <citation type="submission" date="2025-09" db="UniProtKB">
        <authorList>
            <consortium name="Ensembl"/>
        </authorList>
    </citation>
    <scope>IDENTIFICATION</scope>
</reference>
<gene>
    <name evidence="2" type="primary">LOC115398334</name>
</gene>